<accession>A0ABY6J6U2</accession>
<evidence type="ECO:0000313" key="7">
    <source>
        <dbReference type="EMBL" id="UYQ93977.1"/>
    </source>
</evidence>
<keyword evidence="8" id="KW-1185">Reference proteome</keyword>
<name>A0ABY6J6U2_9BACT</name>
<evidence type="ECO:0000259" key="6">
    <source>
        <dbReference type="Pfam" id="PF00884"/>
    </source>
</evidence>
<reference evidence="7" key="1">
    <citation type="submission" date="2022-10" db="EMBL/GenBank/DDBJ databases">
        <title>Chitinophaga sp. nov., isolated from soil.</title>
        <authorList>
            <person name="Jeon C.O."/>
        </authorList>
    </citation>
    <scope>NUCLEOTIDE SEQUENCE</scope>
    <source>
        <strain evidence="7">R8</strain>
    </source>
</reference>
<dbReference type="Proteomes" id="UP001162741">
    <property type="component" value="Chromosome"/>
</dbReference>
<protein>
    <submittedName>
        <fullName evidence="7">Arylsulfatase</fullName>
    </submittedName>
</protein>
<evidence type="ECO:0000313" key="8">
    <source>
        <dbReference type="Proteomes" id="UP001162741"/>
    </source>
</evidence>
<feature type="domain" description="Sulfatase N-terminal" evidence="6">
    <location>
        <begin position="25"/>
        <end position="419"/>
    </location>
</feature>
<proteinExistence type="inferred from homology"/>
<dbReference type="Gene3D" id="3.30.1120.10">
    <property type="match status" value="1"/>
</dbReference>
<dbReference type="CDD" id="cd16025">
    <property type="entry name" value="PAS_like"/>
    <property type="match status" value="1"/>
</dbReference>
<comment type="similarity">
    <text evidence="1">Belongs to the sulfatase family.</text>
</comment>
<evidence type="ECO:0000256" key="5">
    <source>
        <dbReference type="SAM" id="SignalP"/>
    </source>
</evidence>
<dbReference type="PROSITE" id="PS00523">
    <property type="entry name" value="SULFATASE_1"/>
    <property type="match status" value="1"/>
</dbReference>
<gene>
    <name evidence="7" type="ORF">MKQ68_02575</name>
</gene>
<dbReference type="RefSeq" id="WP_264281946.1">
    <property type="nucleotide sequence ID" value="NZ_CP107006.1"/>
</dbReference>
<organism evidence="7 8">
    <name type="scientific">Chitinophaga horti</name>
    <dbReference type="NCBI Taxonomy" id="2920382"/>
    <lineage>
        <taxon>Bacteria</taxon>
        <taxon>Pseudomonadati</taxon>
        <taxon>Bacteroidota</taxon>
        <taxon>Chitinophagia</taxon>
        <taxon>Chitinophagales</taxon>
        <taxon>Chitinophagaceae</taxon>
        <taxon>Chitinophaga</taxon>
    </lineage>
</organism>
<keyword evidence="2" id="KW-0479">Metal-binding</keyword>
<sequence length="538" mass="60055">MKTTYFALAASLFALPLQAQKTKQPNIILVMVDDMGYSDLGAYGSEIKTPNIDKLAREGLRLKEFYNNSICAPTRASLLTGQYPHKAGIGYFDVNLGLPAYQGFLNQSSLTLGEVLKQANYRTYLSGKWHVGNDSASWPRQRGFDRFYGVIGGGANYFDAEPMPLGGRAYPVVLLEDNQRIRPAANSYYFTDEITKHAIRFIEEEQKTEQPFFLYLAYNAPHWPLQALPEDIAKYKGRYDIGWDSLRTERLARQKALGLFTGKENVAPRDSSVPEWNNLGWNEKQLWKAKMEVYAAMLDHVDQGIGQLLQALKALKQDENTLIVFISDNGAPAEDVAHFGVRAGRNSGPVGTAGSFEAQGKNWSYVSNTPFRSFKGNAYEGGISSPFIAWFPGKIKANALETGTAHLIDIAPTLYEIAGAKYPAANKGQAVTPLPGVSLVNLLLHQTPVSRQQPIFWERAGNRAVRRGEWKLVSIYPSYQWELYNIANDRAETQNVASRYPQVVNELSAAYFDWAKKNDVVDYDKIKPASPLLPKRGS</sequence>
<dbReference type="SUPFAM" id="SSF53649">
    <property type="entry name" value="Alkaline phosphatase-like"/>
    <property type="match status" value="1"/>
</dbReference>
<keyword evidence="4" id="KW-0106">Calcium</keyword>
<evidence type="ECO:0000256" key="4">
    <source>
        <dbReference type="ARBA" id="ARBA00022837"/>
    </source>
</evidence>
<keyword evidence="5" id="KW-0732">Signal</keyword>
<dbReference type="PANTHER" id="PTHR42693">
    <property type="entry name" value="ARYLSULFATASE FAMILY MEMBER"/>
    <property type="match status" value="1"/>
</dbReference>
<dbReference type="InterPro" id="IPR017850">
    <property type="entry name" value="Alkaline_phosphatase_core_sf"/>
</dbReference>
<dbReference type="InterPro" id="IPR000917">
    <property type="entry name" value="Sulfatase_N"/>
</dbReference>
<dbReference type="InterPro" id="IPR024607">
    <property type="entry name" value="Sulfatase_CS"/>
</dbReference>
<keyword evidence="3" id="KW-0378">Hydrolase</keyword>
<evidence type="ECO:0000256" key="1">
    <source>
        <dbReference type="ARBA" id="ARBA00008779"/>
    </source>
</evidence>
<feature type="chain" id="PRO_5046565442" evidence="5">
    <location>
        <begin position="20"/>
        <end position="538"/>
    </location>
</feature>
<dbReference type="PANTHER" id="PTHR42693:SF53">
    <property type="entry name" value="ENDO-4-O-SULFATASE"/>
    <property type="match status" value="1"/>
</dbReference>
<evidence type="ECO:0000256" key="3">
    <source>
        <dbReference type="ARBA" id="ARBA00022801"/>
    </source>
</evidence>
<feature type="signal peptide" evidence="5">
    <location>
        <begin position="1"/>
        <end position="19"/>
    </location>
</feature>
<dbReference type="InterPro" id="IPR050738">
    <property type="entry name" value="Sulfatase"/>
</dbReference>
<dbReference type="Gene3D" id="3.40.720.10">
    <property type="entry name" value="Alkaline Phosphatase, subunit A"/>
    <property type="match status" value="1"/>
</dbReference>
<dbReference type="EMBL" id="CP107006">
    <property type="protein sequence ID" value="UYQ93977.1"/>
    <property type="molecule type" value="Genomic_DNA"/>
</dbReference>
<dbReference type="Pfam" id="PF00884">
    <property type="entry name" value="Sulfatase"/>
    <property type="match status" value="1"/>
</dbReference>
<evidence type="ECO:0000256" key="2">
    <source>
        <dbReference type="ARBA" id="ARBA00022723"/>
    </source>
</evidence>